<evidence type="ECO:0000313" key="2">
    <source>
        <dbReference type="Proteomes" id="UP001215280"/>
    </source>
</evidence>
<dbReference type="Proteomes" id="UP001215280">
    <property type="component" value="Unassembled WGS sequence"/>
</dbReference>
<name>A0AAD7MZX5_9AGAR</name>
<accession>A0AAD7MZX5</accession>
<gene>
    <name evidence="1" type="ORF">DFH07DRAFT_778621</name>
</gene>
<keyword evidence="2" id="KW-1185">Reference proteome</keyword>
<reference evidence="1" key="1">
    <citation type="submission" date="2023-03" db="EMBL/GenBank/DDBJ databases">
        <title>Massive genome expansion in bonnet fungi (Mycena s.s.) driven by repeated elements and novel gene families across ecological guilds.</title>
        <authorList>
            <consortium name="Lawrence Berkeley National Laboratory"/>
            <person name="Harder C.B."/>
            <person name="Miyauchi S."/>
            <person name="Viragh M."/>
            <person name="Kuo A."/>
            <person name="Thoen E."/>
            <person name="Andreopoulos B."/>
            <person name="Lu D."/>
            <person name="Skrede I."/>
            <person name="Drula E."/>
            <person name="Henrissat B."/>
            <person name="Morin E."/>
            <person name="Kohler A."/>
            <person name="Barry K."/>
            <person name="LaButti K."/>
            <person name="Morin E."/>
            <person name="Salamov A."/>
            <person name="Lipzen A."/>
            <person name="Mereny Z."/>
            <person name="Hegedus B."/>
            <person name="Baldrian P."/>
            <person name="Stursova M."/>
            <person name="Weitz H."/>
            <person name="Taylor A."/>
            <person name="Grigoriev I.V."/>
            <person name="Nagy L.G."/>
            <person name="Martin F."/>
            <person name="Kauserud H."/>
        </authorList>
    </citation>
    <scope>NUCLEOTIDE SEQUENCE</scope>
    <source>
        <strain evidence="1">CBHHK188m</strain>
    </source>
</reference>
<sequence length="247" mass="28813">MDEIFSSALASGEVPTLTMSYDVAAQWRNTRSHWDPLRRQTRAQEQENLRIFCEALRLLIFLHTDAAGDTSFRTWIARHRGIFRFTDEHPVIVHWQGGRFEAKLTQDDIDMNDEFDPYLFYYRPSADRARAYIAESKALQKETPGWTPIWGDMWREMDRRAAVNVFEVWISQWRTGRMPMIVRRIYVENMLVGCADEPSAPRFMELMMGARVPGDYRRNSARLVVGVRGVSTVGARPKKGRPRGRRI</sequence>
<organism evidence="1 2">
    <name type="scientific">Mycena maculata</name>
    <dbReference type="NCBI Taxonomy" id="230809"/>
    <lineage>
        <taxon>Eukaryota</taxon>
        <taxon>Fungi</taxon>
        <taxon>Dikarya</taxon>
        <taxon>Basidiomycota</taxon>
        <taxon>Agaricomycotina</taxon>
        <taxon>Agaricomycetes</taxon>
        <taxon>Agaricomycetidae</taxon>
        <taxon>Agaricales</taxon>
        <taxon>Marasmiineae</taxon>
        <taxon>Mycenaceae</taxon>
        <taxon>Mycena</taxon>
    </lineage>
</organism>
<protein>
    <submittedName>
        <fullName evidence="1">Uncharacterized protein</fullName>
    </submittedName>
</protein>
<dbReference type="EMBL" id="JARJLG010000130">
    <property type="protein sequence ID" value="KAJ7739796.1"/>
    <property type="molecule type" value="Genomic_DNA"/>
</dbReference>
<evidence type="ECO:0000313" key="1">
    <source>
        <dbReference type="EMBL" id="KAJ7739796.1"/>
    </source>
</evidence>
<proteinExistence type="predicted"/>
<comment type="caution">
    <text evidence="1">The sequence shown here is derived from an EMBL/GenBank/DDBJ whole genome shotgun (WGS) entry which is preliminary data.</text>
</comment>
<dbReference type="AlphaFoldDB" id="A0AAD7MZX5"/>